<evidence type="ECO:0000313" key="10">
    <source>
        <dbReference type="Proteomes" id="UP000028525"/>
    </source>
</evidence>
<dbReference type="Pfam" id="PF00072">
    <property type="entry name" value="Response_reg"/>
    <property type="match status" value="1"/>
</dbReference>
<dbReference type="InterPro" id="IPR009057">
    <property type="entry name" value="Homeodomain-like_sf"/>
</dbReference>
<dbReference type="RefSeq" id="WP_038281888.1">
    <property type="nucleotide sequence ID" value="NZ_JPME01000015.1"/>
</dbReference>
<evidence type="ECO:0000256" key="4">
    <source>
        <dbReference type="ARBA" id="ARBA00023163"/>
    </source>
</evidence>
<feature type="domain" description="HTH araC/xylS-type" evidence="7">
    <location>
        <begin position="432"/>
        <end position="530"/>
    </location>
</feature>
<dbReference type="InterPro" id="IPR018062">
    <property type="entry name" value="HTH_AraC-typ_CS"/>
</dbReference>
<evidence type="ECO:0000259" key="8">
    <source>
        <dbReference type="PROSITE" id="PS50110"/>
    </source>
</evidence>
<gene>
    <name evidence="9" type="ORF">IO98_13865</name>
</gene>
<dbReference type="InterPro" id="IPR018060">
    <property type="entry name" value="HTH_AraC"/>
</dbReference>
<dbReference type="OrthoDB" id="9794370at2"/>
<reference evidence="9 10" key="1">
    <citation type="submission" date="2014-07" db="EMBL/GenBank/DDBJ databases">
        <title>Draft genome of Clostridium celerecrescens 152B isolated from sediments associated with methane hydrate from Krishna Godavari basin.</title>
        <authorList>
            <person name="Honkalas V.S."/>
            <person name="Dabir A.P."/>
            <person name="Arora P."/>
            <person name="Dhakephalkar P.K."/>
        </authorList>
    </citation>
    <scope>NUCLEOTIDE SEQUENCE [LARGE SCALE GENOMIC DNA]</scope>
    <source>
        <strain evidence="9 10">152B</strain>
    </source>
</reference>
<dbReference type="SMART" id="SM00342">
    <property type="entry name" value="HTH_ARAC"/>
    <property type="match status" value="1"/>
</dbReference>
<dbReference type="CDD" id="cd17536">
    <property type="entry name" value="REC_YesN-like"/>
    <property type="match status" value="1"/>
</dbReference>
<dbReference type="GO" id="GO:0043565">
    <property type="term" value="F:sequence-specific DNA binding"/>
    <property type="evidence" value="ECO:0007669"/>
    <property type="project" value="InterPro"/>
</dbReference>
<comment type="caution">
    <text evidence="9">The sequence shown here is derived from an EMBL/GenBank/DDBJ whole genome shotgun (WGS) entry which is preliminary data.</text>
</comment>
<dbReference type="InterPro" id="IPR001789">
    <property type="entry name" value="Sig_transdc_resp-reg_receiver"/>
</dbReference>
<evidence type="ECO:0000256" key="1">
    <source>
        <dbReference type="ARBA" id="ARBA00018672"/>
    </source>
</evidence>
<feature type="domain" description="Response regulatory" evidence="8">
    <location>
        <begin position="3"/>
        <end position="120"/>
    </location>
</feature>
<dbReference type="AlphaFoldDB" id="A0A084JLB9"/>
<dbReference type="PROSITE" id="PS00041">
    <property type="entry name" value="HTH_ARAC_FAMILY_1"/>
    <property type="match status" value="1"/>
</dbReference>
<evidence type="ECO:0000259" key="7">
    <source>
        <dbReference type="PROSITE" id="PS01124"/>
    </source>
</evidence>
<keyword evidence="10" id="KW-1185">Reference proteome</keyword>
<name>A0A084JLB9_9FIRM</name>
<evidence type="ECO:0000256" key="6">
    <source>
        <dbReference type="PROSITE-ProRule" id="PRU00169"/>
    </source>
</evidence>
<dbReference type="SUPFAM" id="SSF52172">
    <property type="entry name" value="CheY-like"/>
    <property type="match status" value="1"/>
</dbReference>
<dbReference type="GO" id="GO:0000160">
    <property type="term" value="P:phosphorelay signal transduction system"/>
    <property type="evidence" value="ECO:0007669"/>
    <property type="project" value="InterPro"/>
</dbReference>
<dbReference type="Gene3D" id="3.40.50.2300">
    <property type="match status" value="1"/>
</dbReference>
<keyword evidence="4" id="KW-0804">Transcription</keyword>
<dbReference type="GO" id="GO:0003700">
    <property type="term" value="F:DNA-binding transcription factor activity"/>
    <property type="evidence" value="ECO:0007669"/>
    <property type="project" value="InterPro"/>
</dbReference>
<dbReference type="EMBL" id="JPME01000015">
    <property type="protein sequence ID" value="KEZ89753.1"/>
    <property type="molecule type" value="Genomic_DNA"/>
</dbReference>
<dbReference type="SUPFAM" id="SSF46689">
    <property type="entry name" value="Homeodomain-like"/>
    <property type="match status" value="2"/>
</dbReference>
<dbReference type="PROSITE" id="PS50110">
    <property type="entry name" value="RESPONSE_REGULATORY"/>
    <property type="match status" value="1"/>
</dbReference>
<evidence type="ECO:0000256" key="3">
    <source>
        <dbReference type="ARBA" id="ARBA00023125"/>
    </source>
</evidence>
<dbReference type="Proteomes" id="UP000028525">
    <property type="component" value="Unassembled WGS sequence"/>
</dbReference>
<proteinExistence type="predicted"/>
<dbReference type="PANTHER" id="PTHR43280:SF2">
    <property type="entry name" value="HTH-TYPE TRANSCRIPTIONAL REGULATOR EXSA"/>
    <property type="match status" value="1"/>
</dbReference>
<dbReference type="SMART" id="SM00448">
    <property type="entry name" value="REC"/>
    <property type="match status" value="1"/>
</dbReference>
<protein>
    <recommendedName>
        <fullName evidence="1">Stage 0 sporulation protein A homolog</fullName>
    </recommendedName>
</protein>
<dbReference type="Pfam" id="PF12833">
    <property type="entry name" value="HTH_18"/>
    <property type="match status" value="1"/>
</dbReference>
<dbReference type="STRING" id="29354.IO98_13865"/>
<keyword evidence="3" id="KW-0238">DNA-binding</keyword>
<organism evidence="9 10">
    <name type="scientific">Lacrimispora celerecrescens</name>
    <dbReference type="NCBI Taxonomy" id="29354"/>
    <lineage>
        <taxon>Bacteria</taxon>
        <taxon>Bacillati</taxon>
        <taxon>Bacillota</taxon>
        <taxon>Clostridia</taxon>
        <taxon>Lachnospirales</taxon>
        <taxon>Lachnospiraceae</taxon>
        <taxon>Lacrimispora</taxon>
    </lineage>
</organism>
<dbReference type="PANTHER" id="PTHR43280">
    <property type="entry name" value="ARAC-FAMILY TRANSCRIPTIONAL REGULATOR"/>
    <property type="match status" value="1"/>
</dbReference>
<keyword evidence="2" id="KW-0805">Transcription regulation</keyword>
<comment type="function">
    <text evidence="5">May play the central regulatory role in sporulation. It may be an element of the effector pathway responsible for the activation of sporulation genes in response to nutritional stress. Spo0A may act in concert with spo0H (a sigma factor) to control the expression of some genes that are critical to the sporulation process.</text>
</comment>
<sequence>MYRIIIIDDEPLILAGIASLIIWENYECTIIGKATNGPSAFEMIMDLHPDIVITDIRMPVLSGLDLVEKCKENGCDFSFIVLTNLEEFHLVKKALSLGASDYLVKIDLNEEALVNALERAKEACDLLVNKQHRLMDSQLKNNQEDLAKAAFRRLFLSQETDSDIPEELEEQYPAPFVILFSLSPTHIDFDASGENFDLHSVSRQLIDILGGIAARFFFHYTILEYRQDTYLLTASFKEGAFSQNVIREFCQKFSVALKTYFELSAVYGVSKTKEKILELPQAFSEALTALEYYYFDSSSQVVFYEGQNTHFSQAKKFNINVFKKDLAAYISQNDSEKLASIFEEIITLFRENRPRKEQATSACINIYTYLYSFFETGDDSYQEIFPYTINIAEQLNHFNSLEDILEWLRSFCQKLCRLLEDRKSTRSDKLVDLARSYIKEHYMEKLTLADVAEALNISSGHLSNTFKKLTGTTLSDYIAQVKIQHAMELIDTHQYLMYEISDKLGFDNPYYFSKVFKKVTGISPREHENRVTYPFTDDGK</sequence>
<dbReference type="InterPro" id="IPR011006">
    <property type="entry name" value="CheY-like_superfamily"/>
</dbReference>
<dbReference type="PROSITE" id="PS01124">
    <property type="entry name" value="HTH_ARAC_FAMILY_2"/>
    <property type="match status" value="1"/>
</dbReference>
<feature type="modified residue" description="4-aspartylphosphate" evidence="6">
    <location>
        <position position="55"/>
    </location>
</feature>
<dbReference type="Gene3D" id="1.10.10.60">
    <property type="entry name" value="Homeodomain-like"/>
    <property type="match status" value="2"/>
</dbReference>
<evidence type="ECO:0000313" key="9">
    <source>
        <dbReference type="EMBL" id="KEZ89753.1"/>
    </source>
</evidence>
<evidence type="ECO:0000256" key="2">
    <source>
        <dbReference type="ARBA" id="ARBA00023015"/>
    </source>
</evidence>
<accession>A0A084JLB9</accession>
<evidence type="ECO:0000256" key="5">
    <source>
        <dbReference type="ARBA" id="ARBA00024867"/>
    </source>
</evidence>
<keyword evidence="6" id="KW-0597">Phosphoprotein</keyword>